<dbReference type="OrthoDB" id="5394779at2759"/>
<accession>A0A9P9G3W1</accession>
<protein>
    <submittedName>
        <fullName evidence="1">Uncharacterized protein</fullName>
    </submittedName>
</protein>
<name>A0A9P9G3W1_FUSRE</name>
<evidence type="ECO:0000313" key="2">
    <source>
        <dbReference type="Proteomes" id="UP000720189"/>
    </source>
</evidence>
<sequence>MRRSNVVENFGCCLGCFVPQELCNGWEENRAEGGWKSVANGKCQYEGVMISIIAWVWIQLPRESEGLYSRHGFSY</sequence>
<dbReference type="EMBL" id="JAGMUX010000020">
    <property type="protein sequence ID" value="KAH7231635.1"/>
    <property type="molecule type" value="Genomic_DNA"/>
</dbReference>
<dbReference type="GeneID" id="70223987"/>
<comment type="caution">
    <text evidence="1">The sequence shown here is derived from an EMBL/GenBank/DDBJ whole genome shotgun (WGS) entry which is preliminary data.</text>
</comment>
<dbReference type="Proteomes" id="UP000720189">
    <property type="component" value="Unassembled WGS sequence"/>
</dbReference>
<keyword evidence="2" id="KW-1185">Reference proteome</keyword>
<dbReference type="AlphaFoldDB" id="A0A9P9G3W1"/>
<dbReference type="RefSeq" id="XP_046043572.1">
    <property type="nucleotide sequence ID" value="XM_046194033.1"/>
</dbReference>
<proteinExistence type="predicted"/>
<feature type="non-terminal residue" evidence="1">
    <location>
        <position position="75"/>
    </location>
</feature>
<reference evidence="1" key="1">
    <citation type="journal article" date="2021" name="Nat. Commun.">
        <title>Genetic determinants of endophytism in the Arabidopsis root mycobiome.</title>
        <authorList>
            <person name="Mesny F."/>
            <person name="Miyauchi S."/>
            <person name="Thiergart T."/>
            <person name="Pickel B."/>
            <person name="Atanasova L."/>
            <person name="Karlsson M."/>
            <person name="Huettel B."/>
            <person name="Barry K.W."/>
            <person name="Haridas S."/>
            <person name="Chen C."/>
            <person name="Bauer D."/>
            <person name="Andreopoulos W."/>
            <person name="Pangilinan J."/>
            <person name="LaButti K."/>
            <person name="Riley R."/>
            <person name="Lipzen A."/>
            <person name="Clum A."/>
            <person name="Drula E."/>
            <person name="Henrissat B."/>
            <person name="Kohler A."/>
            <person name="Grigoriev I.V."/>
            <person name="Martin F.M."/>
            <person name="Hacquard S."/>
        </authorList>
    </citation>
    <scope>NUCLEOTIDE SEQUENCE</scope>
    <source>
        <strain evidence="1">MPI-CAGE-AT-0023</strain>
    </source>
</reference>
<gene>
    <name evidence="1" type="ORF">BKA55DRAFT_581212</name>
</gene>
<evidence type="ECO:0000313" key="1">
    <source>
        <dbReference type="EMBL" id="KAH7231635.1"/>
    </source>
</evidence>
<organism evidence="1 2">
    <name type="scientific">Fusarium redolens</name>
    <dbReference type="NCBI Taxonomy" id="48865"/>
    <lineage>
        <taxon>Eukaryota</taxon>
        <taxon>Fungi</taxon>
        <taxon>Dikarya</taxon>
        <taxon>Ascomycota</taxon>
        <taxon>Pezizomycotina</taxon>
        <taxon>Sordariomycetes</taxon>
        <taxon>Hypocreomycetidae</taxon>
        <taxon>Hypocreales</taxon>
        <taxon>Nectriaceae</taxon>
        <taxon>Fusarium</taxon>
        <taxon>Fusarium redolens species complex</taxon>
    </lineage>
</organism>